<dbReference type="InterPro" id="IPR029058">
    <property type="entry name" value="AB_hydrolase_fold"/>
</dbReference>
<feature type="domain" description="Serine aminopeptidase S33" evidence="1">
    <location>
        <begin position="63"/>
        <end position="300"/>
    </location>
</feature>
<gene>
    <name evidence="2" type="ORF">F945_03382</name>
</gene>
<organism evidence="2 3">
    <name type="scientific">Acinetobacter rudis CIP 110305</name>
    <dbReference type="NCBI Taxonomy" id="421052"/>
    <lineage>
        <taxon>Bacteria</taxon>
        <taxon>Pseudomonadati</taxon>
        <taxon>Pseudomonadota</taxon>
        <taxon>Gammaproteobacteria</taxon>
        <taxon>Moraxellales</taxon>
        <taxon>Moraxellaceae</taxon>
        <taxon>Acinetobacter</taxon>
    </lineage>
</organism>
<dbReference type="HOGENOM" id="CLU_046683_0_0_6"/>
<dbReference type="SUPFAM" id="SSF53474">
    <property type="entry name" value="alpha/beta-Hydrolases"/>
    <property type="match status" value="1"/>
</dbReference>
<comment type="caution">
    <text evidence="2">The sequence shown here is derived from an EMBL/GenBank/DDBJ whole genome shotgun (WGS) entry which is preliminary data.</text>
</comment>
<dbReference type="PANTHER" id="PTHR43265:SF1">
    <property type="entry name" value="ESTERASE ESTD"/>
    <property type="match status" value="1"/>
</dbReference>
<keyword evidence="3" id="KW-1185">Reference proteome</keyword>
<evidence type="ECO:0000313" key="2">
    <source>
        <dbReference type="EMBL" id="EPF70360.1"/>
    </source>
</evidence>
<sequence length="343" mass="39022">MMKRKLFDVLLAAFLATLVLLVILFLSSRISDFEFKNIEQIPLSFKSEGNTLSGTLLLPKGGQPEAVVILIHGDGPMDRFANQGYNPLFNMLLTENVAIFSWDKAGIGKSSGNWLLQSMSDRADEAIAAKEMITRHLKQPKYPIGFLGYSQAGWVIPIAASHVDADFSVIIGGAVNWRDQGQYYQKIRYQNQNKSASEIKALLHQERQDNDRIFGEHSPKNSGLMRHDMSADRFTFVGKNYLNDSMKDLTTMRGPVWVVLGSDDLNVDARTDVDRFRTGLAGNPQAKVSLIENVTHTLMKAPTFNYQLEQDWPWWKKVYFLYLGRDAYLVDSYRQITQWIKEQ</sequence>
<dbReference type="Pfam" id="PF12146">
    <property type="entry name" value="Hydrolase_4"/>
    <property type="match status" value="1"/>
</dbReference>
<dbReference type="InterPro" id="IPR053145">
    <property type="entry name" value="AB_hydrolase_Est10"/>
</dbReference>
<evidence type="ECO:0000259" key="1">
    <source>
        <dbReference type="Pfam" id="PF12146"/>
    </source>
</evidence>
<dbReference type="eggNOG" id="COG1073">
    <property type="taxonomic scope" value="Bacteria"/>
</dbReference>
<dbReference type="EMBL" id="ATGI01000038">
    <property type="protein sequence ID" value="EPF70360.1"/>
    <property type="molecule type" value="Genomic_DNA"/>
</dbReference>
<dbReference type="PATRIC" id="fig|421052.3.peg.3314"/>
<dbReference type="PANTHER" id="PTHR43265">
    <property type="entry name" value="ESTERASE ESTD"/>
    <property type="match status" value="1"/>
</dbReference>
<name>S3MR59_9GAMM</name>
<proteinExistence type="predicted"/>
<dbReference type="InterPro" id="IPR022742">
    <property type="entry name" value="Hydrolase_4"/>
</dbReference>
<accession>S3MR59</accession>
<dbReference type="RefSeq" id="WP_016657746.1">
    <property type="nucleotide sequence ID" value="NZ_KE340355.1"/>
</dbReference>
<dbReference type="STRING" id="632955.GCA_000829675_03062"/>
<reference evidence="2 3" key="1">
    <citation type="submission" date="2013-06" db="EMBL/GenBank/DDBJ databases">
        <title>The Genome Sequence of Acinetobacter rudis CIP 110305.</title>
        <authorList>
            <consortium name="The Broad Institute Genome Sequencing Platform"/>
            <consortium name="The Broad Institute Genome Sequencing Center for Infectious Disease"/>
            <person name="Cerqueira G."/>
            <person name="Feldgarden M."/>
            <person name="Courvalin P."/>
            <person name="Perichon B."/>
            <person name="Grillot-Courvalin C."/>
            <person name="Clermont D."/>
            <person name="Rocha E."/>
            <person name="Yoon E.-J."/>
            <person name="Nemec A."/>
            <person name="Young S.K."/>
            <person name="Zeng Q."/>
            <person name="Gargeya S."/>
            <person name="Fitzgerald M."/>
            <person name="Abouelleil A."/>
            <person name="Alvarado L."/>
            <person name="Berlin A.M."/>
            <person name="Chapman S.B."/>
            <person name="Dewar J."/>
            <person name="Goldberg J."/>
            <person name="Griggs A."/>
            <person name="Gujja S."/>
            <person name="Hansen M."/>
            <person name="Howarth C."/>
            <person name="Imamovic A."/>
            <person name="Larimer J."/>
            <person name="McCowan C."/>
            <person name="Murphy C."/>
            <person name="Pearson M."/>
            <person name="Priest M."/>
            <person name="Roberts A."/>
            <person name="Saif S."/>
            <person name="Shea T."/>
            <person name="Sykes S."/>
            <person name="Wortman J."/>
            <person name="Nusbaum C."/>
            <person name="Birren B."/>
        </authorList>
    </citation>
    <scope>NUCLEOTIDE SEQUENCE [LARGE SCALE GENOMIC DNA]</scope>
    <source>
        <strain evidence="2 3">CIP 110305</strain>
    </source>
</reference>
<dbReference type="Gene3D" id="3.40.50.1820">
    <property type="entry name" value="alpha/beta hydrolase"/>
    <property type="match status" value="1"/>
</dbReference>
<dbReference type="AlphaFoldDB" id="S3MR59"/>
<protein>
    <recommendedName>
        <fullName evidence="1">Serine aminopeptidase S33 domain-containing protein</fullName>
    </recommendedName>
</protein>
<dbReference type="Proteomes" id="UP000014568">
    <property type="component" value="Unassembled WGS sequence"/>
</dbReference>
<evidence type="ECO:0000313" key="3">
    <source>
        <dbReference type="Proteomes" id="UP000014568"/>
    </source>
</evidence>
<dbReference type="GO" id="GO:0052689">
    <property type="term" value="F:carboxylic ester hydrolase activity"/>
    <property type="evidence" value="ECO:0007669"/>
    <property type="project" value="TreeGrafter"/>
</dbReference>
<dbReference type="OrthoDB" id="9765647at2"/>